<keyword evidence="2" id="KW-1185">Reference proteome</keyword>
<proteinExistence type="predicted"/>
<dbReference type="Proteomes" id="UP000789375">
    <property type="component" value="Unassembled WGS sequence"/>
</dbReference>
<dbReference type="EMBL" id="CAJVPP010024181">
    <property type="protein sequence ID" value="CAG8749053.1"/>
    <property type="molecule type" value="Genomic_DNA"/>
</dbReference>
<comment type="caution">
    <text evidence="1">The sequence shown here is derived from an EMBL/GenBank/DDBJ whole genome shotgun (WGS) entry which is preliminary data.</text>
</comment>
<feature type="non-terminal residue" evidence="1">
    <location>
        <position position="106"/>
    </location>
</feature>
<dbReference type="AlphaFoldDB" id="A0A9N9IW45"/>
<gene>
    <name evidence="1" type="ORF">FMOSSE_LOCUS16554</name>
</gene>
<evidence type="ECO:0000313" key="1">
    <source>
        <dbReference type="EMBL" id="CAG8749053.1"/>
    </source>
</evidence>
<evidence type="ECO:0000313" key="2">
    <source>
        <dbReference type="Proteomes" id="UP000789375"/>
    </source>
</evidence>
<sequence length="106" mass="11987">LLGEILYSTRQSSHNALSTDLEILIRKLKFGTKARWKALAMQRDLVNIHRVCYVPHCWCWGRRVSGLYITATCCTPRHAPVFATPLTAGVGKKSVWSLHHCNSHMA</sequence>
<name>A0A9N9IW45_FUNMO</name>
<accession>A0A9N9IW45</accession>
<reference evidence="1" key="1">
    <citation type="submission" date="2021-06" db="EMBL/GenBank/DDBJ databases">
        <authorList>
            <person name="Kallberg Y."/>
            <person name="Tangrot J."/>
            <person name="Rosling A."/>
        </authorList>
    </citation>
    <scope>NUCLEOTIDE SEQUENCE</scope>
    <source>
        <strain evidence="1">87-6 pot B 2015</strain>
    </source>
</reference>
<organism evidence="1 2">
    <name type="scientific">Funneliformis mosseae</name>
    <name type="common">Endomycorrhizal fungus</name>
    <name type="synonym">Glomus mosseae</name>
    <dbReference type="NCBI Taxonomy" id="27381"/>
    <lineage>
        <taxon>Eukaryota</taxon>
        <taxon>Fungi</taxon>
        <taxon>Fungi incertae sedis</taxon>
        <taxon>Mucoromycota</taxon>
        <taxon>Glomeromycotina</taxon>
        <taxon>Glomeromycetes</taxon>
        <taxon>Glomerales</taxon>
        <taxon>Glomeraceae</taxon>
        <taxon>Funneliformis</taxon>
    </lineage>
</organism>
<protein>
    <submittedName>
        <fullName evidence="1">3061_t:CDS:1</fullName>
    </submittedName>
</protein>